<organism evidence="1 2">
    <name type="scientific">Streptomyces achmelvichensis</name>
    <dbReference type="NCBI Taxonomy" id="3134111"/>
    <lineage>
        <taxon>Bacteria</taxon>
        <taxon>Bacillati</taxon>
        <taxon>Actinomycetota</taxon>
        <taxon>Actinomycetes</taxon>
        <taxon>Kitasatosporales</taxon>
        <taxon>Streptomycetaceae</taxon>
        <taxon>Streptomyces</taxon>
    </lineage>
</organism>
<gene>
    <name evidence="1" type="ORF">WKI67_38085</name>
</gene>
<sequence length="437" mass="44150">MTTPPAEAPPSPPPHETILSRGYLKLLLLSVVVGVVIAFASFCLVSLQHELQHQVWEDLPEAVGYDQPPWWWPLPALLLAGLLAMPIITRLPGTGGHVPAHGLGGPMLGPKDLPGVVLAAVATLPLGVVLGPEAPLMALGSGLALLALSRSRRTAEPKTALILGTAGSTAAISTILGGPVVAAVLVLEAAGMGGAQLFVLLLPCLVASGAGALVFTGFGQWTGLSIGALSLPEVPPDVTPDAADFLWGVPLAVLIAVVVSMMHRLGPLTEAWTKRNTAVRTVLCAVAVGVCISAYALTTGRSPAEAALSGQATLAVVAGQPHSFSVAALILLILFKGLAWGISLGSLRGGPIFPAVLLGSAAGIAASGLPGLGTTAGLALGVATATAVVTRLPVTSSVLGVLLLGRDAHNQMPLIVICAVVGFITAEFIERSTKRGS</sequence>
<evidence type="ECO:0000313" key="1">
    <source>
        <dbReference type="EMBL" id="MEJ8639172.1"/>
    </source>
</evidence>
<accession>A0ACC6Q676</accession>
<dbReference type="EMBL" id="JBBKAJ010000022">
    <property type="protein sequence ID" value="MEJ8639172.1"/>
    <property type="molecule type" value="Genomic_DNA"/>
</dbReference>
<reference evidence="1" key="1">
    <citation type="submission" date="2024-03" db="EMBL/GenBank/DDBJ databases">
        <title>Novel Streptomyces species of biotechnological and ecological value are a feature of Machair soil.</title>
        <authorList>
            <person name="Prole J.R."/>
            <person name="Goodfellow M."/>
            <person name="Allenby N."/>
            <person name="Ward A.C."/>
        </authorList>
    </citation>
    <scope>NUCLEOTIDE SEQUENCE</scope>
    <source>
        <strain evidence="1">MS2.AVA.5</strain>
    </source>
</reference>
<proteinExistence type="predicted"/>
<keyword evidence="2" id="KW-1185">Reference proteome</keyword>
<comment type="caution">
    <text evidence="1">The sequence shown here is derived from an EMBL/GenBank/DDBJ whole genome shotgun (WGS) entry which is preliminary data.</text>
</comment>
<protein>
    <submittedName>
        <fullName evidence="1">Chloride channel protein</fullName>
    </submittedName>
</protein>
<name>A0ACC6Q676_9ACTN</name>
<evidence type="ECO:0000313" key="2">
    <source>
        <dbReference type="Proteomes" id="UP001377168"/>
    </source>
</evidence>
<dbReference type="Proteomes" id="UP001377168">
    <property type="component" value="Unassembled WGS sequence"/>
</dbReference>